<dbReference type="NCBIfam" id="TIGR00486">
    <property type="entry name" value="YbgI_SA1388"/>
    <property type="match status" value="1"/>
</dbReference>
<dbReference type="SUPFAM" id="SSF160467">
    <property type="entry name" value="PH0987 N-terminal domain-like"/>
    <property type="match status" value="1"/>
</dbReference>
<dbReference type="NCBIfam" id="TIGR00370">
    <property type="entry name" value="5-oxoprolinase subunit PxpB"/>
    <property type="match status" value="1"/>
</dbReference>
<accession>A0A0A2VUI6</accession>
<protein>
    <submittedName>
        <fullName evidence="9">Uncharacterized protein ybgK</fullName>
    </submittedName>
</protein>
<gene>
    <name evidence="9" type="ORF">BBAD15_g2974</name>
</gene>
<dbReference type="GO" id="GO:0046872">
    <property type="term" value="F:metal ion binding"/>
    <property type="evidence" value="ECO:0007669"/>
    <property type="project" value="UniProtKB-KW"/>
</dbReference>
<proteinExistence type="inferred from homology"/>
<dbReference type="SUPFAM" id="SSF50891">
    <property type="entry name" value="Cyclophilin-like"/>
    <property type="match status" value="2"/>
</dbReference>
<name>A0A0A2VUI6_BEABA</name>
<keyword evidence="2 6" id="KW-0479">Metal-binding</keyword>
<dbReference type="InterPro" id="IPR052708">
    <property type="entry name" value="PxpC"/>
</dbReference>
<dbReference type="GO" id="GO:0016787">
    <property type="term" value="F:hydrolase activity"/>
    <property type="evidence" value="ECO:0007669"/>
    <property type="project" value="UniProtKB-KW"/>
</dbReference>
<dbReference type="SMART" id="SM00797">
    <property type="entry name" value="AHS2"/>
    <property type="match status" value="1"/>
</dbReference>
<evidence type="ECO:0000256" key="1">
    <source>
        <dbReference type="ARBA" id="ARBA00006964"/>
    </source>
</evidence>
<dbReference type="Pfam" id="PF02626">
    <property type="entry name" value="CT_A_B"/>
    <property type="match status" value="1"/>
</dbReference>
<dbReference type="GO" id="GO:0005524">
    <property type="term" value="F:ATP binding"/>
    <property type="evidence" value="ECO:0007669"/>
    <property type="project" value="UniProtKB-KW"/>
</dbReference>
<evidence type="ECO:0000256" key="5">
    <source>
        <dbReference type="ARBA" id="ARBA00022840"/>
    </source>
</evidence>
<dbReference type="HOGENOM" id="CLU_401126_0_0_1"/>
<evidence type="ECO:0000256" key="3">
    <source>
        <dbReference type="ARBA" id="ARBA00022741"/>
    </source>
</evidence>
<dbReference type="InterPro" id="IPR003778">
    <property type="entry name" value="CT_A_B"/>
</dbReference>
<dbReference type="Proteomes" id="UP000030106">
    <property type="component" value="Unassembled WGS sequence"/>
</dbReference>
<evidence type="ECO:0000256" key="2">
    <source>
        <dbReference type="ARBA" id="ARBA00022723"/>
    </source>
</evidence>
<dbReference type="InterPro" id="IPR002678">
    <property type="entry name" value="DUF34/NIF3"/>
</dbReference>
<feature type="domain" description="Carboxyltransferase" evidence="8">
    <location>
        <begin position="399"/>
        <end position="674"/>
    </location>
</feature>
<dbReference type="InterPro" id="IPR029000">
    <property type="entry name" value="Cyclophilin-like_dom_sf"/>
</dbReference>
<evidence type="ECO:0000256" key="6">
    <source>
        <dbReference type="PIRSR" id="PIRSR602678-1"/>
    </source>
</evidence>
<feature type="binding site" evidence="6">
    <location>
        <position position="101"/>
    </location>
    <ligand>
        <name>a divalent metal cation</name>
        <dbReference type="ChEBI" id="CHEBI:60240"/>
        <label>1</label>
    </ligand>
</feature>
<feature type="binding site" evidence="6">
    <location>
        <position position="64"/>
    </location>
    <ligand>
        <name>a divalent metal cation</name>
        <dbReference type="ChEBI" id="CHEBI:60240"/>
        <label>2</label>
    </ligand>
</feature>
<dbReference type="Pfam" id="PF02682">
    <property type="entry name" value="CT_C_D"/>
    <property type="match status" value="1"/>
</dbReference>
<evidence type="ECO:0000313" key="9">
    <source>
        <dbReference type="EMBL" id="KGQ11273.1"/>
    </source>
</evidence>
<comment type="caution">
    <text evidence="9">The sequence shown here is derived from an EMBL/GenBank/DDBJ whole genome shotgun (WGS) entry which is preliminary data.</text>
</comment>
<dbReference type="InterPro" id="IPR003833">
    <property type="entry name" value="CT_C_D"/>
</dbReference>
<dbReference type="FunFam" id="3.40.1390.30:FF:000002">
    <property type="entry name" value="Nif3-like dinuclear metal center protein"/>
    <property type="match status" value="1"/>
</dbReference>
<dbReference type="STRING" id="1245745.A0A0A2VUI6"/>
<feature type="binding site" evidence="6">
    <location>
        <position position="63"/>
    </location>
    <ligand>
        <name>a divalent metal cation</name>
        <dbReference type="ChEBI" id="CHEBI:60240"/>
        <label>1</label>
    </ligand>
</feature>
<dbReference type="Gene3D" id="2.40.100.10">
    <property type="entry name" value="Cyclophilin-like"/>
    <property type="match status" value="2"/>
</dbReference>
<dbReference type="SUPFAM" id="SSF102705">
    <property type="entry name" value="NIF3 (NGG1p interacting factor 3)-like"/>
    <property type="match status" value="1"/>
</dbReference>
<dbReference type="NCBIfam" id="TIGR00724">
    <property type="entry name" value="urea_amlyse_rel"/>
    <property type="match status" value="1"/>
</dbReference>
<sequence>MKNSELERLINDKLNSAAISDYAPNGLQVEGREAIRKVVTGVTASQALLDEAVRQQADAVIVHHGYFWKNESPVIRGMKRNRLKTLLANDINLYGWHLPLDAHPQLGNNAQLGALLGIETKGEVEPLVPWGEFPTPLSGVELASWIEMRLGRTPLWCGDTGPDQIRRVAWCTGGGQGFIDSAARFGVDAFITGEKAVVLELEPPVRLNSQQRIWGLLQRLNASAEVSEAIPGMNNITVVLEDPQRLALDGIEWLQRWWEESEAVIPAPRRVDIPVVYGGDMGPDLDVVARHNGLTPEQVVALHSGAEYVVYFLGFQPGFAYLGGLPEILATPRRAEPRLQVAAGSVGIGGSQTGIYPLATPGGWQIIGQTPLNLFTPHDPSPTLLLPGDSDTGREGLRQLGVSRCGALDTPAISVANLLVGNAPGAPALEITLGQCVIEFGRSGWFALTGAGCHAELDGKPVWTGWRLPVKKGQRLTLKKPAHGMRSYLAVDGGLDVPEVMGAYSTDLKAGIGGHQGRLLRDGDRLAWHKPQRKFERSRGVKQLLWGNRIRALTGPEYQEFSPESQESFWRLAWKISPQSNRMGYRLQGPELERTTQREMLSHGLLPGVIQVPHNGQPIVLMNDAQTTGGYPRIACVIEADLYHLAQVRLGEPIHFMPCTLAEALKARREQAVYLEQIAWQLAQDA</sequence>
<evidence type="ECO:0000259" key="8">
    <source>
        <dbReference type="SMART" id="SM00797"/>
    </source>
</evidence>
<organism evidence="9 10">
    <name type="scientific">Beauveria bassiana D1-5</name>
    <dbReference type="NCBI Taxonomy" id="1245745"/>
    <lineage>
        <taxon>Eukaryota</taxon>
        <taxon>Fungi</taxon>
        <taxon>Dikarya</taxon>
        <taxon>Ascomycota</taxon>
        <taxon>Pezizomycotina</taxon>
        <taxon>Sordariomycetes</taxon>
        <taxon>Hypocreomycetidae</taxon>
        <taxon>Hypocreales</taxon>
        <taxon>Cordycipitaceae</taxon>
        <taxon>Beauveria</taxon>
    </lineage>
</organism>
<keyword evidence="4" id="KW-0378">Hydrolase</keyword>
<reference evidence="9 10" key="1">
    <citation type="submission" date="2012-10" db="EMBL/GenBank/DDBJ databases">
        <title>Genome sequencing and analysis of entomopathogenic fungi Beauveria bassiana D1-5.</title>
        <authorList>
            <person name="Li Q."/>
            <person name="Wang L."/>
            <person name="Zhang Z."/>
            <person name="Wang Q."/>
            <person name="Ren J."/>
            <person name="Wang M."/>
            <person name="Xu W."/>
            <person name="Wang J."/>
            <person name="Lu Y."/>
            <person name="Du Q."/>
            <person name="Sun Z."/>
        </authorList>
    </citation>
    <scope>NUCLEOTIDE SEQUENCE [LARGE SCALE GENOMIC DNA]</scope>
    <source>
        <strain evidence="9 10">D1-5</strain>
    </source>
</reference>
<dbReference type="InterPro" id="IPR053526">
    <property type="entry name" value="5-oxoprolinase_subunit"/>
</dbReference>
<dbReference type="NCBIfam" id="NF045499">
    <property type="entry name" value="PxpC_5OPro"/>
    <property type="match status" value="1"/>
</dbReference>
<feature type="domain" description="Carboxyltransferase" evidence="7">
    <location>
        <begin position="187"/>
        <end position="385"/>
    </location>
</feature>
<dbReference type="InterPro" id="IPR036069">
    <property type="entry name" value="DUF34/NIF3_sf"/>
</dbReference>
<dbReference type="SMART" id="SM00796">
    <property type="entry name" value="AHS1"/>
    <property type="match status" value="1"/>
</dbReference>
<dbReference type="PANTHER" id="PTHR43309">
    <property type="entry name" value="5-OXOPROLINASE SUBUNIT C"/>
    <property type="match status" value="1"/>
</dbReference>
<evidence type="ECO:0000259" key="7">
    <source>
        <dbReference type="SMART" id="SM00796"/>
    </source>
</evidence>
<dbReference type="AlphaFoldDB" id="A0A0A2VUI6"/>
<dbReference type="Gene3D" id="3.40.1390.30">
    <property type="entry name" value="NIF3 (NGG1p interacting factor 3)-like"/>
    <property type="match status" value="2"/>
</dbReference>
<evidence type="ECO:0000313" key="10">
    <source>
        <dbReference type="Proteomes" id="UP000030106"/>
    </source>
</evidence>
<keyword evidence="5" id="KW-0067">ATP-binding</keyword>
<dbReference type="InterPro" id="IPR010016">
    <property type="entry name" value="PxpB"/>
</dbReference>
<dbReference type="EMBL" id="ANFO01000228">
    <property type="protein sequence ID" value="KGQ11273.1"/>
    <property type="molecule type" value="Genomic_DNA"/>
</dbReference>
<evidence type="ECO:0000256" key="4">
    <source>
        <dbReference type="ARBA" id="ARBA00022801"/>
    </source>
</evidence>
<dbReference type="PANTHER" id="PTHR43309:SF3">
    <property type="entry name" value="5-OXOPROLINASE SUBUNIT C"/>
    <property type="match status" value="1"/>
</dbReference>
<comment type="similarity">
    <text evidence="1">Belongs to the GTP cyclohydrolase I type 2/NIF3 family.</text>
</comment>
<keyword evidence="3" id="KW-0547">Nucleotide-binding</keyword>